<dbReference type="Proteomes" id="UP001597263">
    <property type="component" value="Unassembled WGS sequence"/>
</dbReference>
<comment type="caution">
    <text evidence="2">The sequence shown here is derived from an EMBL/GenBank/DDBJ whole genome shotgun (WGS) entry which is preliminary data.</text>
</comment>
<sequence>MGIQAFCARFKLGTKITAVGLGFVGTIVIISGINYFAASVLQKRIDASSDVVNALTGFKNVYAGMTLFLQHASEDSRDKLYDEITRQKNVLSLAEHRLSATDGRAVITSAADATSNIERRVGDLWSLHEKETQLRLELENDLSAMADFQAKTATEQQKLEQSIRDSEQSAKMMLQTAEYLDGTSRFFGKLATDLNQSSIDKLPGIANSRGRFVSKQLEKSVEIIPPATAAAMRKIADGLNRLSASDPSVDYSPVRAEVASLSAELDSSLKEAATGNMRGATRIFSDLNQRSSLAVAVVGYSRQFSYDLAVAQALIARYLGQPTPQHERSLMSSIDILSSDLEKFTKEASGLTFFDGLPAVMGPTLSRIRTNASELRQIFLDRTGSFNETADTIETVWSALGQLVVDQKALADQERQRANLYSLSAVFAGVAIAGFAVLNSPEFIRHSSSSVCGSVQSVLVT</sequence>
<evidence type="ECO:0000256" key="1">
    <source>
        <dbReference type="SAM" id="Phobius"/>
    </source>
</evidence>
<name>A0ABW3UZE3_9HYPH</name>
<proteinExistence type="predicted"/>
<feature type="transmembrane region" description="Helical" evidence="1">
    <location>
        <begin position="12"/>
        <end position="37"/>
    </location>
</feature>
<gene>
    <name evidence="2" type="ORF">ACFQ35_03695</name>
</gene>
<keyword evidence="1" id="KW-0472">Membrane</keyword>
<dbReference type="RefSeq" id="WP_377700352.1">
    <property type="nucleotide sequence ID" value="NZ_JBHTMA010000015.1"/>
</dbReference>
<reference evidence="3" key="1">
    <citation type="journal article" date="2019" name="Int. J. Syst. Evol. Microbiol.">
        <title>The Global Catalogue of Microorganisms (GCM) 10K type strain sequencing project: providing services to taxonomists for standard genome sequencing and annotation.</title>
        <authorList>
            <consortium name="The Broad Institute Genomics Platform"/>
            <consortium name="The Broad Institute Genome Sequencing Center for Infectious Disease"/>
            <person name="Wu L."/>
            <person name="Ma J."/>
        </authorList>
    </citation>
    <scope>NUCLEOTIDE SEQUENCE [LARGE SCALE GENOMIC DNA]</scope>
    <source>
        <strain evidence="3">CCUG 49584</strain>
    </source>
</reference>
<protein>
    <recommendedName>
        <fullName evidence="4">Methyl-accepting chemotaxis protein</fullName>
    </recommendedName>
</protein>
<dbReference type="EMBL" id="JBHTMA010000015">
    <property type="protein sequence ID" value="MFD1226272.1"/>
    <property type="molecule type" value="Genomic_DNA"/>
</dbReference>
<keyword evidence="1" id="KW-0812">Transmembrane</keyword>
<evidence type="ECO:0000313" key="3">
    <source>
        <dbReference type="Proteomes" id="UP001597263"/>
    </source>
</evidence>
<keyword evidence="1" id="KW-1133">Transmembrane helix</keyword>
<evidence type="ECO:0008006" key="4">
    <source>
        <dbReference type="Google" id="ProtNLM"/>
    </source>
</evidence>
<feature type="non-terminal residue" evidence="2">
    <location>
        <position position="461"/>
    </location>
</feature>
<organism evidence="2 3">
    <name type="scientific">Pseudochrobactrum kiredjianiae</name>
    <dbReference type="NCBI Taxonomy" id="386305"/>
    <lineage>
        <taxon>Bacteria</taxon>
        <taxon>Pseudomonadati</taxon>
        <taxon>Pseudomonadota</taxon>
        <taxon>Alphaproteobacteria</taxon>
        <taxon>Hyphomicrobiales</taxon>
        <taxon>Brucellaceae</taxon>
        <taxon>Pseudochrobactrum</taxon>
    </lineage>
</organism>
<keyword evidence="3" id="KW-1185">Reference proteome</keyword>
<evidence type="ECO:0000313" key="2">
    <source>
        <dbReference type="EMBL" id="MFD1226272.1"/>
    </source>
</evidence>
<accession>A0ABW3UZE3</accession>